<proteinExistence type="predicted"/>
<evidence type="ECO:0000313" key="1">
    <source>
        <dbReference type="Proteomes" id="UP000095286"/>
    </source>
</evidence>
<evidence type="ECO:0000313" key="2">
    <source>
        <dbReference type="WBParaSite" id="RSKR_0000643500.1"/>
    </source>
</evidence>
<sequence>MILKASEARNKTDISKRTEINYIINNVKRYLNCNHTYSENKRKYFVFGYSIPVSYLLIKVLYITNCVVQIYLLNIYFGNGNHFWAFDLLRGYFTSYKSIEYFPTVAVCDLHRLVGYKMQTQKIQCALMVNILNEKIFVFSFLSILLTLFISIFGLIRTILENTVKSSRKATIQQYMGDKVSLKVKASENPYLFGYAEGDSCCSNLNDLKKTCKNFILDNHPSTDINGS</sequence>
<name>A0AC35U081_9BILA</name>
<dbReference type="WBParaSite" id="RSKR_0000643500.1">
    <property type="protein sequence ID" value="RSKR_0000643500.1"/>
    <property type="gene ID" value="RSKR_0000643500"/>
</dbReference>
<organism evidence="1 2">
    <name type="scientific">Rhabditophanes sp. KR3021</name>
    <dbReference type="NCBI Taxonomy" id="114890"/>
    <lineage>
        <taxon>Eukaryota</taxon>
        <taxon>Metazoa</taxon>
        <taxon>Ecdysozoa</taxon>
        <taxon>Nematoda</taxon>
        <taxon>Chromadorea</taxon>
        <taxon>Rhabditida</taxon>
        <taxon>Tylenchina</taxon>
        <taxon>Panagrolaimomorpha</taxon>
        <taxon>Strongyloidoidea</taxon>
        <taxon>Alloionematidae</taxon>
        <taxon>Rhabditophanes</taxon>
    </lineage>
</organism>
<protein>
    <submittedName>
        <fullName evidence="2">Innexin</fullName>
    </submittedName>
</protein>
<dbReference type="Proteomes" id="UP000095286">
    <property type="component" value="Unplaced"/>
</dbReference>
<accession>A0AC35U081</accession>
<reference evidence="2" key="1">
    <citation type="submission" date="2016-11" db="UniProtKB">
        <authorList>
            <consortium name="WormBaseParasite"/>
        </authorList>
    </citation>
    <scope>IDENTIFICATION</scope>
    <source>
        <strain evidence="2">KR3021</strain>
    </source>
</reference>